<comment type="caution">
    <text evidence="1">The sequence shown here is derived from an EMBL/GenBank/DDBJ whole genome shotgun (WGS) entry which is preliminary data.</text>
</comment>
<dbReference type="EMBL" id="BAAATE010000034">
    <property type="protein sequence ID" value="GAA2692169.1"/>
    <property type="molecule type" value="Genomic_DNA"/>
</dbReference>
<reference evidence="2" key="1">
    <citation type="journal article" date="2019" name="Int. J. Syst. Evol. Microbiol.">
        <title>The Global Catalogue of Microorganisms (GCM) 10K type strain sequencing project: providing services to taxonomists for standard genome sequencing and annotation.</title>
        <authorList>
            <consortium name="The Broad Institute Genomics Platform"/>
            <consortium name="The Broad Institute Genome Sequencing Center for Infectious Disease"/>
            <person name="Wu L."/>
            <person name="Ma J."/>
        </authorList>
    </citation>
    <scope>NUCLEOTIDE SEQUENCE [LARGE SCALE GENOMIC DNA]</scope>
    <source>
        <strain evidence="2">JCM 6835</strain>
    </source>
</reference>
<name>A0ABP6FIH8_9ACTN</name>
<gene>
    <name evidence="1" type="ORF">GCM10010412_082920</name>
</gene>
<evidence type="ECO:0000313" key="1">
    <source>
        <dbReference type="EMBL" id="GAA2692169.1"/>
    </source>
</evidence>
<proteinExistence type="predicted"/>
<accession>A0ABP6FIH8</accession>
<evidence type="ECO:0000313" key="2">
    <source>
        <dbReference type="Proteomes" id="UP001501666"/>
    </source>
</evidence>
<dbReference type="Proteomes" id="UP001501666">
    <property type="component" value="Unassembled WGS sequence"/>
</dbReference>
<sequence length="93" mass="9808">MVKYQPIPDDERPATGLVCNICRAPADAAPCPDHVEFGDDADWFAATGMCGRCGRDGRHCAGGCGCRCAHLHQPGTHPIPIIDGQLGLELIPA</sequence>
<protein>
    <submittedName>
        <fullName evidence="1">Uncharacterized protein</fullName>
    </submittedName>
</protein>
<organism evidence="1 2">
    <name type="scientific">Nonomuraea recticatena</name>
    <dbReference type="NCBI Taxonomy" id="46178"/>
    <lineage>
        <taxon>Bacteria</taxon>
        <taxon>Bacillati</taxon>
        <taxon>Actinomycetota</taxon>
        <taxon>Actinomycetes</taxon>
        <taxon>Streptosporangiales</taxon>
        <taxon>Streptosporangiaceae</taxon>
        <taxon>Nonomuraea</taxon>
    </lineage>
</organism>
<keyword evidence="2" id="KW-1185">Reference proteome</keyword>